<reference evidence="2 3" key="1">
    <citation type="submission" date="2023-12" db="EMBL/GenBank/DDBJ databases">
        <title>Friends and Foes: Symbiotic and Algicidal bacterial influence on Karenia brevis blooms.</title>
        <authorList>
            <person name="Fei C."/>
            <person name="Mohamed A.R."/>
            <person name="Booker A."/>
            <person name="Arshad M."/>
            <person name="Klass S."/>
            <person name="Ahn S."/>
            <person name="Gilbert P.M."/>
            <person name="Heil C.A."/>
            <person name="Martinez J.M."/>
            <person name="Amin S.A."/>
        </authorList>
    </citation>
    <scope>NUCLEOTIDE SEQUENCE [LARGE SCALE GENOMIC DNA]</scope>
    <source>
        <strain evidence="2 3">CE15</strain>
    </source>
</reference>
<comment type="caution">
    <text evidence="2">The sequence shown here is derived from an EMBL/GenBank/DDBJ whole genome shotgun (WGS) entry which is preliminary data.</text>
</comment>
<dbReference type="RefSeq" id="WP_336434551.1">
    <property type="nucleotide sequence ID" value="NZ_JBAWKS010000001.1"/>
</dbReference>
<feature type="chain" id="PRO_5046355644" evidence="1">
    <location>
        <begin position="26"/>
        <end position="317"/>
    </location>
</feature>
<feature type="signal peptide" evidence="1">
    <location>
        <begin position="1"/>
        <end position="25"/>
    </location>
</feature>
<evidence type="ECO:0000313" key="3">
    <source>
        <dbReference type="Proteomes" id="UP001382455"/>
    </source>
</evidence>
<name>A0ABU8ENX6_9GAMM</name>
<evidence type="ECO:0000313" key="2">
    <source>
        <dbReference type="EMBL" id="MEI4548675.1"/>
    </source>
</evidence>
<protein>
    <submittedName>
        <fullName evidence="2">Uncharacterized protein</fullName>
    </submittedName>
</protein>
<dbReference type="EMBL" id="JBAWKS010000001">
    <property type="protein sequence ID" value="MEI4548675.1"/>
    <property type="molecule type" value="Genomic_DNA"/>
</dbReference>
<evidence type="ECO:0000256" key="1">
    <source>
        <dbReference type="SAM" id="SignalP"/>
    </source>
</evidence>
<keyword evidence="1" id="KW-0732">Signal</keyword>
<dbReference type="Proteomes" id="UP001382455">
    <property type="component" value="Unassembled WGS sequence"/>
</dbReference>
<sequence length="317" mass="37051">MVKLKPSLLLAVILSLCALPLFSHSFERKVVQEKQQQTFYYTWFDDQDKEQKLSFSYLNDQLFNHYRRFKGFNAQEYLDKIDIKVRNTIREFDRRKYTLETQRKERSIEYKVYSDDKALLKDVEARVEKAKQSARKSYLRKHHYADLEAIWAIDAVRPDLPRFVKNSYDYISPIREAILTKFGNNVRPKTLINFVLSWVQAMPTSELPDRFHNSGENFKPPLKLIRQQYGDVDSKLVLTSAILKAIYPRLTIAIITSPKHALIGLNLPIRKGDKHVEINGLKYLVGEVTGPKQYPIAEVSSSSWSMLKSKQYIVDII</sequence>
<proteinExistence type="predicted"/>
<accession>A0ABU8ENX6</accession>
<gene>
    <name evidence="2" type="ORF">WAE96_03000</name>
</gene>
<organism evidence="2 3">
    <name type="scientific">Pseudoalteromonas spongiae</name>
    <dbReference type="NCBI Taxonomy" id="298657"/>
    <lineage>
        <taxon>Bacteria</taxon>
        <taxon>Pseudomonadati</taxon>
        <taxon>Pseudomonadota</taxon>
        <taxon>Gammaproteobacteria</taxon>
        <taxon>Alteromonadales</taxon>
        <taxon>Pseudoalteromonadaceae</taxon>
        <taxon>Pseudoalteromonas</taxon>
    </lineage>
</organism>
<keyword evidence="3" id="KW-1185">Reference proteome</keyword>